<evidence type="ECO:0000256" key="1">
    <source>
        <dbReference type="SAM" id="SignalP"/>
    </source>
</evidence>
<gene>
    <name evidence="2" type="ORF">OLC1_LOCUS5037</name>
</gene>
<evidence type="ECO:0000313" key="3">
    <source>
        <dbReference type="Proteomes" id="UP001161247"/>
    </source>
</evidence>
<evidence type="ECO:0000313" key="2">
    <source>
        <dbReference type="EMBL" id="CAI9093692.1"/>
    </source>
</evidence>
<protein>
    <submittedName>
        <fullName evidence="2">OLC1v1029250C1</fullName>
    </submittedName>
</protein>
<feature type="chain" id="PRO_5043897694" evidence="1">
    <location>
        <begin position="27"/>
        <end position="341"/>
    </location>
</feature>
<dbReference type="PANTHER" id="PTHR31656">
    <property type="entry name" value="ROOT CAP DOMAIN-CONTAINING PROTEIN"/>
    <property type="match status" value="1"/>
</dbReference>
<proteinExistence type="predicted"/>
<keyword evidence="1" id="KW-0732">Signal</keyword>
<reference evidence="2" key="1">
    <citation type="submission" date="2023-03" db="EMBL/GenBank/DDBJ databases">
        <authorList>
            <person name="Julca I."/>
        </authorList>
    </citation>
    <scope>NUCLEOTIDE SEQUENCE</scope>
</reference>
<dbReference type="InterPro" id="IPR009646">
    <property type="entry name" value="Root_cap"/>
</dbReference>
<name>A0AAV1CGT2_OLDCO</name>
<organism evidence="2 3">
    <name type="scientific">Oldenlandia corymbosa var. corymbosa</name>
    <dbReference type="NCBI Taxonomy" id="529605"/>
    <lineage>
        <taxon>Eukaryota</taxon>
        <taxon>Viridiplantae</taxon>
        <taxon>Streptophyta</taxon>
        <taxon>Embryophyta</taxon>
        <taxon>Tracheophyta</taxon>
        <taxon>Spermatophyta</taxon>
        <taxon>Magnoliopsida</taxon>
        <taxon>eudicotyledons</taxon>
        <taxon>Gunneridae</taxon>
        <taxon>Pentapetalae</taxon>
        <taxon>asterids</taxon>
        <taxon>lamiids</taxon>
        <taxon>Gentianales</taxon>
        <taxon>Rubiaceae</taxon>
        <taxon>Rubioideae</taxon>
        <taxon>Spermacoceae</taxon>
        <taxon>Hedyotis-Oldenlandia complex</taxon>
        <taxon>Oldenlandia</taxon>
    </lineage>
</organism>
<dbReference type="EMBL" id="OX459119">
    <property type="protein sequence ID" value="CAI9093692.1"/>
    <property type="molecule type" value="Genomic_DNA"/>
</dbReference>
<sequence length="341" mass="37599">MKISSGGYVNVVFIFLQLISLTQVLAQTLTYTCNYGPCSGIQIPCPKQCQGGVTDIEPSKFCIVDCESPKCEAACISLGPDCTGTGSGCHDPRFIGKDGVVFYFHGKSNQHFSLVSDTNLQINARFIGHRPAGRPRDFTWIQSLGILFGSHTVSVEATKAAVWDDQIDHLRFSVDGQQVFLPEGFLNKWTSQVKNNQVLKLERSANKNSVIISIPNIVEIGVRVVPVTEEENRVHNYQIPDDDCFAHLEVQFRFFNLSSKVDGVIGRTYRPNYETPAKLGDPMPVFGGEDEYRTTSLFSADCKDCLFNPNTNLINNPLPIDYGTLKCTSGLSPGVGIVCKK</sequence>
<feature type="signal peptide" evidence="1">
    <location>
        <begin position="1"/>
        <end position="26"/>
    </location>
</feature>
<dbReference type="AlphaFoldDB" id="A0AAV1CGT2"/>
<accession>A0AAV1CGT2</accession>
<dbReference type="Proteomes" id="UP001161247">
    <property type="component" value="Chromosome 2"/>
</dbReference>
<keyword evidence="3" id="KW-1185">Reference proteome</keyword>
<dbReference type="Pfam" id="PF06830">
    <property type="entry name" value="Root_cap"/>
    <property type="match status" value="1"/>
</dbReference>